<evidence type="ECO:0000313" key="5">
    <source>
        <dbReference type="Proteomes" id="UP000319010"/>
    </source>
</evidence>
<dbReference type="PROSITE" id="PS51782">
    <property type="entry name" value="LYSM"/>
    <property type="match status" value="1"/>
</dbReference>
<dbReference type="AlphaFoldDB" id="A0A508A1E1"/>
<dbReference type="Proteomes" id="UP000319010">
    <property type="component" value="Unassembled WGS sequence"/>
</dbReference>
<proteinExistence type="predicted"/>
<keyword evidence="2" id="KW-0812">Transmembrane</keyword>
<keyword evidence="2" id="KW-1133">Transmembrane helix</keyword>
<dbReference type="RefSeq" id="WP_141423943.1">
    <property type="nucleotide sequence ID" value="NZ_JASPFB010000002.1"/>
</dbReference>
<feature type="transmembrane region" description="Helical" evidence="2">
    <location>
        <begin position="154"/>
        <end position="176"/>
    </location>
</feature>
<sequence>MSAIAIPPSPRPASRVRTRGGVTGHLGGRAVARASSRPRLLLVTDDFVPMAPTHGAADDATRRPMAAPATDSTELPMRRPSAPVALRGRRQELERLAPEHPAVRAARRRDRAQRDRGRQAVRQDAAAPSGNRQDRQGRTIRFQTEPRFLRRGSLAVIAAIALACCGFALGGLAGLASPTSAAAQPPVGAAATVTTVVRPGQSLWEIAAASGTTDVSATVARIVELNDLQSTTVRAGQSLEVPVS</sequence>
<feature type="region of interest" description="Disordered" evidence="1">
    <location>
        <begin position="52"/>
        <end position="142"/>
    </location>
</feature>
<evidence type="ECO:0000259" key="3">
    <source>
        <dbReference type="PROSITE" id="PS51782"/>
    </source>
</evidence>
<protein>
    <submittedName>
        <fullName evidence="4">LysM peptidoglycan-binding domain-containing protein</fullName>
    </submittedName>
</protein>
<gene>
    <name evidence="4" type="ORF">FK256_05010</name>
</gene>
<feature type="region of interest" description="Disordered" evidence="1">
    <location>
        <begin position="1"/>
        <end position="31"/>
    </location>
</feature>
<dbReference type="InterPro" id="IPR036779">
    <property type="entry name" value="LysM_dom_sf"/>
</dbReference>
<comment type="caution">
    <text evidence="4">The sequence shown here is derived from an EMBL/GenBank/DDBJ whole genome shotgun (WGS) entry which is preliminary data.</text>
</comment>
<evidence type="ECO:0000313" key="4">
    <source>
        <dbReference type="EMBL" id="TQD43669.1"/>
    </source>
</evidence>
<feature type="compositionally biased region" description="Basic and acidic residues" evidence="1">
    <location>
        <begin position="89"/>
        <end position="102"/>
    </location>
</feature>
<reference evidence="4 5" key="1">
    <citation type="submission" date="2019-06" db="EMBL/GenBank/DDBJ databases">
        <title>Draft genome sequence of Actinomyces johnsonii CCUG 34287T.</title>
        <authorList>
            <person name="Salva-Serra F."/>
            <person name="Cardew S."/>
            <person name="Moore E."/>
        </authorList>
    </citation>
    <scope>NUCLEOTIDE SEQUENCE [LARGE SCALE GENOMIC DNA]</scope>
    <source>
        <strain evidence="4 5">CCUG 34287</strain>
    </source>
</reference>
<keyword evidence="2" id="KW-0472">Membrane</keyword>
<dbReference type="SMART" id="SM00257">
    <property type="entry name" value="LysM"/>
    <property type="match status" value="1"/>
</dbReference>
<dbReference type="InterPro" id="IPR018392">
    <property type="entry name" value="LysM"/>
</dbReference>
<organism evidence="4 5">
    <name type="scientific">Actinomyces johnsonii</name>
    <dbReference type="NCBI Taxonomy" id="544581"/>
    <lineage>
        <taxon>Bacteria</taxon>
        <taxon>Bacillati</taxon>
        <taxon>Actinomycetota</taxon>
        <taxon>Actinomycetes</taxon>
        <taxon>Actinomycetales</taxon>
        <taxon>Actinomycetaceae</taxon>
        <taxon>Actinomyces</taxon>
    </lineage>
</organism>
<dbReference type="EMBL" id="VICB01000005">
    <property type="protein sequence ID" value="TQD43669.1"/>
    <property type="molecule type" value="Genomic_DNA"/>
</dbReference>
<evidence type="ECO:0000256" key="1">
    <source>
        <dbReference type="SAM" id="MobiDB-lite"/>
    </source>
</evidence>
<accession>A0A508A1E1</accession>
<dbReference type="Gene3D" id="3.10.350.10">
    <property type="entry name" value="LysM domain"/>
    <property type="match status" value="1"/>
</dbReference>
<feature type="domain" description="LysM" evidence="3">
    <location>
        <begin position="193"/>
        <end position="241"/>
    </location>
</feature>
<evidence type="ECO:0000256" key="2">
    <source>
        <dbReference type="SAM" id="Phobius"/>
    </source>
</evidence>
<dbReference type="CDD" id="cd00118">
    <property type="entry name" value="LysM"/>
    <property type="match status" value="1"/>
</dbReference>
<name>A0A508A1E1_9ACTO</name>
<dbReference type="Pfam" id="PF01476">
    <property type="entry name" value="LysM"/>
    <property type="match status" value="1"/>
</dbReference>